<dbReference type="EMBL" id="CCBN010000003">
    <property type="protein sequence ID" value="CDO52520.1"/>
    <property type="molecule type" value="Genomic_DNA"/>
</dbReference>
<feature type="region of interest" description="Disordered" evidence="1">
    <location>
        <begin position="395"/>
        <end position="419"/>
    </location>
</feature>
<accession>A0A0J9X6U8</accession>
<sequence length="792" mass="87424">MTAVVALCNNILVFDSNCLYVYNHSLAQPTPDSKFPFPLHSTDLLAVNQNLLLCTPSQNIISIYQFEFNHHDSTLNTPTLIAEWVIPEEYKISVACWASNTQQHVLLGTRDGAIFRLDLDNPGNLSFINIDGCLQFQSATVSSIAAAPCADGYYAIGYASGLVRICQDDPCPNNTFSVNNNNSNNLKTIHTIQLHRNIQALSWHYSCKDKTSQSLALLQHGSDRLQVYTVNVESGSVAPKKIRDVPLPHGQSIPSQCSRFLQWSKSGNVSRVSDHGIVVSDVRTKKVMSRSISLPPPVISIDINSPKGKAWTVDSAGVLRCFNLIDGSLQCSVYLDFFDDGTDKNATILDSPIVYIHRPLHVNAVVYKNKRALKSPSTPPSAVAAEVAMLASPEQQSKAALNQAPPTPKQSPKLLASRQTVTVPSRPSTTLVKLSLKPVKAVVDSLFPSVMKTLSRMPEKQTVPEFIPSLSSKEQYAISALFGGNFSTSLCLSGIRDIIRSLTFKYPESPKSSIFSMLLGEVALPQFFQTISNLPGEKRFDSKFVFTLLSIKSVRPKDESENPEYCDMSVVTIIEDLLRQDDKSEFVAEDLHLICGYLVSQGLYSEARKIYELFDFYLEAFVVSLLGKIAFIPTLHSWTVHLRTERNHFNNTVDSKNNLSRYLNNVVHNLSATPSFFSSSTIAWSPNNDEAYYSIVSDRSVSTKMSSDVGNTDEASIFFPGYDDNQNASSSTIATIPATPRSTASSINAETPQSVSYRKLQRTPSSVEAPAMSVFRKMKIMPHSSKSYSIKS</sequence>
<reference evidence="2" key="1">
    <citation type="submission" date="2014-03" db="EMBL/GenBank/DDBJ databases">
        <authorList>
            <person name="Casaregola S."/>
        </authorList>
    </citation>
    <scope>NUCLEOTIDE SEQUENCE [LARGE SCALE GENOMIC DNA]</scope>
    <source>
        <strain evidence="2">CLIB 918</strain>
    </source>
</reference>
<dbReference type="SUPFAM" id="SSF50978">
    <property type="entry name" value="WD40 repeat-like"/>
    <property type="match status" value="1"/>
</dbReference>
<organism evidence="2 3">
    <name type="scientific">Geotrichum candidum</name>
    <name type="common">Oospora lactis</name>
    <name type="synonym">Dipodascus geotrichum</name>
    <dbReference type="NCBI Taxonomy" id="1173061"/>
    <lineage>
        <taxon>Eukaryota</taxon>
        <taxon>Fungi</taxon>
        <taxon>Dikarya</taxon>
        <taxon>Ascomycota</taxon>
        <taxon>Saccharomycotina</taxon>
        <taxon>Dipodascomycetes</taxon>
        <taxon>Dipodascales</taxon>
        <taxon>Dipodascaceae</taxon>
        <taxon>Geotrichum</taxon>
    </lineage>
</organism>
<name>A0A0J9X6U8_GEOCN</name>
<keyword evidence="3" id="KW-1185">Reference proteome</keyword>
<dbReference type="STRING" id="1173061.A0A0J9X6U8"/>
<evidence type="ECO:0000313" key="3">
    <source>
        <dbReference type="Proteomes" id="UP000242525"/>
    </source>
</evidence>
<evidence type="ECO:0000256" key="1">
    <source>
        <dbReference type="SAM" id="MobiDB-lite"/>
    </source>
</evidence>
<evidence type="ECO:0000313" key="2">
    <source>
        <dbReference type="EMBL" id="CDO52520.1"/>
    </source>
</evidence>
<protein>
    <submittedName>
        <fullName evidence="2">Similar to Yarrowia lipolytica YALI0E12045p [Yarrowia lipolytica CLIB 122]</fullName>
    </submittedName>
</protein>
<comment type="caution">
    <text evidence="2">The sequence shown here is derived from an EMBL/GenBank/DDBJ whole genome shotgun (WGS) entry which is preliminary data.</text>
</comment>
<dbReference type="Proteomes" id="UP000242525">
    <property type="component" value="Unassembled WGS sequence"/>
</dbReference>
<gene>
    <name evidence="2" type="ORF">BN980_GECA03s03260g</name>
</gene>
<dbReference type="InterPro" id="IPR036322">
    <property type="entry name" value="WD40_repeat_dom_sf"/>
</dbReference>
<dbReference type="AlphaFoldDB" id="A0A0J9X6U8"/>
<proteinExistence type="predicted"/>
<dbReference type="OrthoDB" id="10665673at2759"/>